<protein>
    <submittedName>
        <fullName evidence="2">GNAT family N-acetyltransferase</fullName>
    </submittedName>
</protein>
<dbReference type="AlphaFoldDB" id="A0A7X6MYK8"/>
<dbReference type="Gene3D" id="3.40.630.30">
    <property type="match status" value="1"/>
</dbReference>
<dbReference type="PANTHER" id="PTHR39173:SF1">
    <property type="entry name" value="ACETYLTRANSFERASE"/>
    <property type="match status" value="1"/>
</dbReference>
<dbReference type="EMBL" id="JAAXPR010000005">
    <property type="protein sequence ID" value="NKZ20099.1"/>
    <property type="molecule type" value="Genomic_DNA"/>
</dbReference>
<gene>
    <name evidence="2" type="ORF">HF992_04435</name>
</gene>
<name>A0A7X6MYK8_9STRE</name>
<dbReference type="InterPro" id="IPR000182">
    <property type="entry name" value="GNAT_dom"/>
</dbReference>
<keyword evidence="2" id="KW-0808">Transferase</keyword>
<dbReference type="SUPFAM" id="SSF55729">
    <property type="entry name" value="Acyl-CoA N-acyltransferases (Nat)"/>
    <property type="match status" value="1"/>
</dbReference>
<accession>A0A7X6MYK8</accession>
<organism evidence="2 3">
    <name type="scientific">Streptococcus ovuberis</name>
    <dbReference type="NCBI Taxonomy" id="1936207"/>
    <lineage>
        <taxon>Bacteria</taxon>
        <taxon>Bacillati</taxon>
        <taxon>Bacillota</taxon>
        <taxon>Bacilli</taxon>
        <taxon>Lactobacillales</taxon>
        <taxon>Streptococcaceae</taxon>
        <taxon>Streptococcus</taxon>
    </lineage>
</organism>
<comment type="caution">
    <text evidence="2">The sequence shown here is derived from an EMBL/GenBank/DDBJ whole genome shotgun (WGS) entry which is preliminary data.</text>
</comment>
<dbReference type="CDD" id="cd04301">
    <property type="entry name" value="NAT_SF"/>
    <property type="match status" value="1"/>
</dbReference>
<dbReference type="PANTHER" id="PTHR39173">
    <property type="entry name" value="ACETYLTRANSFERASE"/>
    <property type="match status" value="1"/>
</dbReference>
<evidence type="ECO:0000259" key="1">
    <source>
        <dbReference type="PROSITE" id="PS51186"/>
    </source>
</evidence>
<proteinExistence type="predicted"/>
<evidence type="ECO:0000313" key="2">
    <source>
        <dbReference type="EMBL" id="NKZ20099.1"/>
    </source>
</evidence>
<dbReference type="RefSeq" id="WP_168548854.1">
    <property type="nucleotide sequence ID" value="NZ_JAAXPR010000005.1"/>
</dbReference>
<evidence type="ECO:0000313" key="3">
    <source>
        <dbReference type="Proteomes" id="UP000522720"/>
    </source>
</evidence>
<dbReference type="PROSITE" id="PS51186">
    <property type="entry name" value="GNAT"/>
    <property type="match status" value="1"/>
</dbReference>
<sequence>MEIRPLSLTDEVAFKEFNCLLVAEKEAGNAFVETKRVEDFKAFYEKSKRFETQTNHPDWSTSTNYYAFIGGEIAGRIGCRWELDKGDLATVGGHIGYVTSPKFRQQGVMRTLLRYALDRYEERGISRVFITALADNQPSRKTIESVGGVLQDIITLKDGKTLARYWVTR</sequence>
<reference evidence="2 3" key="1">
    <citation type="submission" date="2020-04" db="EMBL/GenBank/DDBJ databases">
        <title>MicrobeNet Type strains.</title>
        <authorList>
            <person name="Nicholson A.C."/>
        </authorList>
    </citation>
    <scope>NUCLEOTIDE SEQUENCE [LARGE SCALE GENOMIC DNA]</scope>
    <source>
        <strain evidence="2 3">CCUG 69612</strain>
    </source>
</reference>
<dbReference type="Proteomes" id="UP000522720">
    <property type="component" value="Unassembled WGS sequence"/>
</dbReference>
<dbReference type="GO" id="GO:0016747">
    <property type="term" value="F:acyltransferase activity, transferring groups other than amino-acyl groups"/>
    <property type="evidence" value="ECO:0007669"/>
    <property type="project" value="InterPro"/>
</dbReference>
<dbReference type="Pfam" id="PF00583">
    <property type="entry name" value="Acetyltransf_1"/>
    <property type="match status" value="1"/>
</dbReference>
<keyword evidence="3" id="KW-1185">Reference proteome</keyword>
<feature type="domain" description="N-acetyltransferase" evidence="1">
    <location>
        <begin position="1"/>
        <end position="169"/>
    </location>
</feature>
<dbReference type="InterPro" id="IPR016181">
    <property type="entry name" value="Acyl_CoA_acyltransferase"/>
</dbReference>